<keyword evidence="1" id="KW-1133">Transmembrane helix</keyword>
<dbReference type="GO" id="GO:0005886">
    <property type="term" value="C:plasma membrane"/>
    <property type="evidence" value="ECO:0007669"/>
    <property type="project" value="UniProtKB-SubCell"/>
</dbReference>
<reference evidence="2 3" key="1">
    <citation type="submission" date="2015-09" db="EMBL/GenBank/DDBJ databases">
        <authorList>
            <consortium name="Pathogen Informatics"/>
        </authorList>
    </citation>
    <scope>NUCLEOTIDE SEQUENCE [LARGE SCALE GENOMIC DNA]</scope>
    <source>
        <strain evidence="2 3">2789STDY5834856</strain>
    </source>
</reference>
<dbReference type="Pfam" id="PF12679">
    <property type="entry name" value="ABC2_membrane_2"/>
    <property type="match status" value="1"/>
</dbReference>
<keyword evidence="1" id="KW-0812">Transmembrane</keyword>
<sequence>MNIFKFEFKRQFKSLIIWSIVCSALVIMFMALFPSMKDMGMQELVGDKLGAMPSTLLEAFNIDEMMDFSNIKDYMGYCLQYIVMAAGIYGLILGASALSKEEKDGTIEFLYSKPITRNKIVTSKLLASIVIIFIFIFIIGLVTMAIGIIVKPEDIKTIDLLMDIKIMYIGMAMLSYTFMSIGFLLSMIIKARTNVTAVALGVFFASYFVGVLGKLKESFEWLIYFSPTDYFIPAKIFKDGFELRYVIVATVLILVSIVGTYIIYNKKDLG</sequence>
<feature type="transmembrane region" description="Helical" evidence="1">
    <location>
        <begin position="12"/>
        <end position="33"/>
    </location>
</feature>
<feature type="transmembrane region" description="Helical" evidence="1">
    <location>
        <begin position="74"/>
        <end position="93"/>
    </location>
</feature>
<name>A0A174DDD2_9CLOT</name>
<dbReference type="AlphaFoldDB" id="A0A174DDD2"/>
<dbReference type="Proteomes" id="UP000095594">
    <property type="component" value="Unassembled WGS sequence"/>
</dbReference>
<protein>
    <submittedName>
        <fullName evidence="2">ABC transporter permease</fullName>
    </submittedName>
</protein>
<dbReference type="PANTHER" id="PTHR37305">
    <property type="entry name" value="INTEGRAL MEMBRANE PROTEIN-RELATED"/>
    <property type="match status" value="1"/>
</dbReference>
<keyword evidence="1" id="KW-0472">Membrane</keyword>
<dbReference type="PANTHER" id="PTHR37305:SF1">
    <property type="entry name" value="MEMBRANE PROTEIN"/>
    <property type="match status" value="1"/>
</dbReference>
<organism evidence="2 3">
    <name type="scientific">Clostridium disporicum</name>
    <dbReference type="NCBI Taxonomy" id="84024"/>
    <lineage>
        <taxon>Bacteria</taxon>
        <taxon>Bacillati</taxon>
        <taxon>Bacillota</taxon>
        <taxon>Clostridia</taxon>
        <taxon>Eubacteriales</taxon>
        <taxon>Clostridiaceae</taxon>
        <taxon>Clostridium</taxon>
    </lineage>
</organism>
<accession>A0A174DDD2</accession>
<feature type="transmembrane region" description="Helical" evidence="1">
    <location>
        <begin position="195"/>
        <end position="213"/>
    </location>
</feature>
<dbReference type="RefSeq" id="WP_055264686.1">
    <property type="nucleotide sequence ID" value="NZ_CABIXQ010000006.1"/>
</dbReference>
<proteinExistence type="predicted"/>
<dbReference type="GO" id="GO:0140359">
    <property type="term" value="F:ABC-type transporter activity"/>
    <property type="evidence" value="ECO:0007669"/>
    <property type="project" value="InterPro"/>
</dbReference>
<gene>
    <name evidence="2" type="ORF">ERS852471_01172</name>
</gene>
<feature type="transmembrane region" description="Helical" evidence="1">
    <location>
        <begin position="166"/>
        <end position="188"/>
    </location>
</feature>
<evidence type="ECO:0000256" key="1">
    <source>
        <dbReference type="SAM" id="Phobius"/>
    </source>
</evidence>
<dbReference type="OrthoDB" id="9800309at2"/>
<evidence type="ECO:0000313" key="3">
    <source>
        <dbReference type="Proteomes" id="UP000095594"/>
    </source>
</evidence>
<evidence type="ECO:0000313" key="2">
    <source>
        <dbReference type="EMBL" id="CUO22349.1"/>
    </source>
</evidence>
<feature type="transmembrane region" description="Helical" evidence="1">
    <location>
        <begin position="125"/>
        <end position="150"/>
    </location>
</feature>
<feature type="transmembrane region" description="Helical" evidence="1">
    <location>
        <begin position="243"/>
        <end position="264"/>
    </location>
</feature>
<dbReference type="EMBL" id="CYZX01000006">
    <property type="protein sequence ID" value="CUO22349.1"/>
    <property type="molecule type" value="Genomic_DNA"/>
</dbReference>